<reference evidence="13" key="2">
    <citation type="journal article" date="2018" name="BMC Genomics">
        <title>A manually annotated Actinidia chinensis var. chinensis (kiwifruit) genome highlights the challenges associated with draft genomes and gene prediction in plants.</title>
        <authorList>
            <person name="Pilkington S.M."/>
            <person name="Crowhurst R."/>
            <person name="Hilario E."/>
            <person name="Nardozza S."/>
            <person name="Fraser L."/>
            <person name="Peng Y."/>
            <person name="Gunaseelan K."/>
            <person name="Simpson R."/>
            <person name="Tahir J."/>
            <person name="Deroles S.C."/>
            <person name="Templeton K."/>
            <person name="Luo Z."/>
            <person name="Davy M."/>
            <person name="Cheng C."/>
            <person name="McNeilage M."/>
            <person name="Scaglione D."/>
            <person name="Liu Y."/>
            <person name="Zhang Q."/>
            <person name="Datson P."/>
            <person name="De Silva N."/>
            <person name="Gardiner S.E."/>
            <person name="Bassett H."/>
            <person name="Chagne D."/>
            <person name="McCallum J."/>
            <person name="Dzierzon H."/>
            <person name="Deng C."/>
            <person name="Wang Y.Y."/>
            <person name="Barron L."/>
            <person name="Manako K."/>
            <person name="Bowen J."/>
            <person name="Foster T.M."/>
            <person name="Erridge Z.A."/>
            <person name="Tiffin H."/>
            <person name="Waite C.N."/>
            <person name="Davies K.M."/>
            <person name="Grierson E.P."/>
            <person name="Laing W.A."/>
            <person name="Kirk R."/>
            <person name="Chen X."/>
            <person name="Wood M."/>
            <person name="Montefiori M."/>
            <person name="Brummell D.A."/>
            <person name="Schwinn K.E."/>
            <person name="Catanach A."/>
            <person name="Fullerton C."/>
            <person name="Li D."/>
            <person name="Meiyalaghan S."/>
            <person name="Nieuwenhuizen N."/>
            <person name="Read N."/>
            <person name="Prakash R."/>
            <person name="Hunter D."/>
            <person name="Zhang H."/>
            <person name="McKenzie M."/>
            <person name="Knabel M."/>
            <person name="Harris A."/>
            <person name="Allan A.C."/>
            <person name="Gleave A."/>
            <person name="Chen A."/>
            <person name="Janssen B.J."/>
            <person name="Plunkett B."/>
            <person name="Ampomah-Dwamena C."/>
            <person name="Voogd C."/>
            <person name="Leif D."/>
            <person name="Lafferty D."/>
            <person name="Souleyre E.J.F."/>
            <person name="Varkonyi-Gasic E."/>
            <person name="Gambi F."/>
            <person name="Hanley J."/>
            <person name="Yao J.L."/>
            <person name="Cheung J."/>
            <person name="David K.M."/>
            <person name="Warren B."/>
            <person name="Marsh K."/>
            <person name="Snowden K.C."/>
            <person name="Lin-Wang K."/>
            <person name="Brian L."/>
            <person name="Martinez-Sanchez M."/>
            <person name="Wang M."/>
            <person name="Ileperuma N."/>
            <person name="Macnee N."/>
            <person name="Campin R."/>
            <person name="McAtee P."/>
            <person name="Drummond R.S.M."/>
            <person name="Espley R.V."/>
            <person name="Ireland H.S."/>
            <person name="Wu R."/>
            <person name="Atkinson R.G."/>
            <person name="Karunairetnam S."/>
            <person name="Bulley S."/>
            <person name="Chunkath S."/>
            <person name="Hanley Z."/>
            <person name="Storey R."/>
            <person name="Thrimawithana A.H."/>
            <person name="Thomson S."/>
            <person name="David C."/>
            <person name="Testolin R."/>
            <person name="Huang H."/>
            <person name="Hellens R.P."/>
            <person name="Schaffer R.J."/>
        </authorList>
    </citation>
    <scope>NUCLEOTIDE SEQUENCE [LARGE SCALE GENOMIC DNA]</scope>
    <source>
        <strain evidence="13">cv. Red5</strain>
    </source>
</reference>
<evidence type="ECO:0000259" key="11">
    <source>
        <dbReference type="SMART" id="SM00478"/>
    </source>
</evidence>
<dbReference type="CDD" id="cd00056">
    <property type="entry name" value="ENDO3c"/>
    <property type="match status" value="1"/>
</dbReference>
<feature type="region of interest" description="Disordered" evidence="10">
    <location>
        <begin position="199"/>
        <end position="376"/>
    </location>
</feature>
<comment type="cofactor">
    <cofactor evidence="1">
        <name>[4Fe-4S] cluster</name>
        <dbReference type="ChEBI" id="CHEBI:49883"/>
    </cofactor>
</comment>
<dbReference type="SMART" id="SM00478">
    <property type="entry name" value="ENDO3c"/>
    <property type="match status" value="1"/>
</dbReference>
<dbReference type="Pfam" id="PF15629">
    <property type="entry name" value="Perm-CXXC"/>
    <property type="match status" value="1"/>
</dbReference>
<dbReference type="InterPro" id="IPR028925">
    <property type="entry name" value="RRM_DME"/>
</dbReference>
<comment type="subcellular location">
    <subcellularLocation>
        <location evidence="2">Nucleus</location>
    </subcellularLocation>
</comment>
<dbReference type="GO" id="GO:0035514">
    <property type="term" value="F:DNA demethylase activity"/>
    <property type="evidence" value="ECO:0007669"/>
    <property type="project" value="InterPro"/>
</dbReference>
<dbReference type="GO" id="GO:0006284">
    <property type="term" value="P:base-excision repair"/>
    <property type="evidence" value="ECO:0007669"/>
    <property type="project" value="InterPro"/>
</dbReference>
<feature type="region of interest" description="Disordered" evidence="10">
    <location>
        <begin position="482"/>
        <end position="501"/>
    </location>
</feature>
<dbReference type="InterPro" id="IPR044811">
    <property type="entry name" value="DME/ROS1"/>
</dbReference>
<dbReference type="GO" id="GO:0051539">
    <property type="term" value="F:4 iron, 4 sulfur cluster binding"/>
    <property type="evidence" value="ECO:0007669"/>
    <property type="project" value="UniProtKB-KW"/>
</dbReference>
<dbReference type="OrthoDB" id="5607at2759"/>
<feature type="region of interest" description="Disordered" evidence="10">
    <location>
        <begin position="862"/>
        <end position="881"/>
    </location>
</feature>
<keyword evidence="5" id="KW-0479">Metal-binding</keyword>
<dbReference type="Gramene" id="PSS23614">
    <property type="protein sequence ID" value="PSS23614"/>
    <property type="gene ID" value="CEY00_Acc08438"/>
</dbReference>
<feature type="region of interest" description="Disordered" evidence="10">
    <location>
        <begin position="940"/>
        <end position="974"/>
    </location>
</feature>
<keyword evidence="4" id="KW-0004">4Fe-4S</keyword>
<dbReference type="PANTHER" id="PTHR46213:SF13">
    <property type="entry name" value="DEMETER-LIKE PROTEIN 2-RELATED"/>
    <property type="match status" value="1"/>
</dbReference>
<dbReference type="SMR" id="A0A2R6R7S9"/>
<evidence type="ECO:0000256" key="1">
    <source>
        <dbReference type="ARBA" id="ARBA00001966"/>
    </source>
</evidence>
<dbReference type="InterPro" id="IPR003265">
    <property type="entry name" value="HhH-GPD_domain"/>
</dbReference>
<dbReference type="Gene3D" id="1.10.1670.10">
    <property type="entry name" value="Helix-hairpin-Helix base-excision DNA repair enzymes (C-terminal)"/>
    <property type="match status" value="1"/>
</dbReference>
<dbReference type="InterPro" id="IPR023170">
    <property type="entry name" value="HhH_base_excis_C"/>
</dbReference>
<feature type="compositionally biased region" description="Basic and acidic residues" evidence="10">
    <location>
        <begin position="943"/>
        <end position="958"/>
    </location>
</feature>
<reference evidence="12 13" key="1">
    <citation type="submission" date="2017-07" db="EMBL/GenBank/DDBJ databases">
        <title>An improved, manually edited Actinidia chinensis var. chinensis (kiwifruit) genome highlights the challenges associated with draft genomes and gene prediction in plants.</title>
        <authorList>
            <person name="Pilkington S."/>
            <person name="Crowhurst R."/>
            <person name="Hilario E."/>
            <person name="Nardozza S."/>
            <person name="Fraser L."/>
            <person name="Peng Y."/>
            <person name="Gunaseelan K."/>
            <person name="Simpson R."/>
            <person name="Tahir J."/>
            <person name="Deroles S."/>
            <person name="Templeton K."/>
            <person name="Luo Z."/>
            <person name="Davy M."/>
            <person name="Cheng C."/>
            <person name="Mcneilage M."/>
            <person name="Scaglione D."/>
            <person name="Liu Y."/>
            <person name="Zhang Q."/>
            <person name="Datson P."/>
            <person name="De Silva N."/>
            <person name="Gardiner S."/>
            <person name="Bassett H."/>
            <person name="Chagne D."/>
            <person name="Mccallum J."/>
            <person name="Dzierzon H."/>
            <person name="Deng C."/>
            <person name="Wang Y.-Y."/>
            <person name="Barron N."/>
            <person name="Manako K."/>
            <person name="Bowen J."/>
            <person name="Foster T."/>
            <person name="Erridge Z."/>
            <person name="Tiffin H."/>
            <person name="Waite C."/>
            <person name="Davies K."/>
            <person name="Grierson E."/>
            <person name="Laing W."/>
            <person name="Kirk R."/>
            <person name="Chen X."/>
            <person name="Wood M."/>
            <person name="Montefiori M."/>
            <person name="Brummell D."/>
            <person name="Schwinn K."/>
            <person name="Catanach A."/>
            <person name="Fullerton C."/>
            <person name="Li D."/>
            <person name="Meiyalaghan S."/>
            <person name="Nieuwenhuizen N."/>
            <person name="Read N."/>
            <person name="Prakash R."/>
            <person name="Hunter D."/>
            <person name="Zhang H."/>
            <person name="Mckenzie M."/>
            <person name="Knabel M."/>
            <person name="Harris A."/>
            <person name="Allan A."/>
            <person name="Chen A."/>
            <person name="Janssen B."/>
            <person name="Plunkett B."/>
            <person name="Dwamena C."/>
            <person name="Voogd C."/>
            <person name="Leif D."/>
            <person name="Lafferty D."/>
            <person name="Souleyre E."/>
            <person name="Varkonyi-Gasic E."/>
            <person name="Gambi F."/>
            <person name="Hanley J."/>
            <person name="Yao J.-L."/>
            <person name="Cheung J."/>
            <person name="David K."/>
            <person name="Warren B."/>
            <person name="Marsh K."/>
            <person name="Snowden K."/>
            <person name="Lin-Wang K."/>
            <person name="Brian L."/>
            <person name="Martinez-Sanchez M."/>
            <person name="Wang M."/>
            <person name="Ileperuma N."/>
            <person name="Macnee N."/>
            <person name="Campin R."/>
            <person name="Mcatee P."/>
            <person name="Drummond R."/>
            <person name="Espley R."/>
            <person name="Ireland H."/>
            <person name="Wu R."/>
            <person name="Atkinson R."/>
            <person name="Karunairetnam S."/>
            <person name="Bulley S."/>
            <person name="Chunkath S."/>
            <person name="Hanley Z."/>
            <person name="Storey R."/>
            <person name="Thrimawithana A."/>
            <person name="Thomson S."/>
            <person name="David C."/>
            <person name="Testolin R."/>
        </authorList>
    </citation>
    <scope>NUCLEOTIDE SEQUENCE [LARGE SCALE GENOMIC DNA]</scope>
    <source>
        <strain evidence="13">cv. Red5</strain>
        <tissue evidence="12">Young leaf</tissue>
    </source>
</reference>
<feature type="region of interest" description="Disordered" evidence="10">
    <location>
        <begin position="1118"/>
        <end position="1150"/>
    </location>
</feature>
<feature type="compositionally biased region" description="Basic and acidic residues" evidence="10">
    <location>
        <begin position="221"/>
        <end position="243"/>
    </location>
</feature>
<feature type="compositionally biased region" description="Polar residues" evidence="10">
    <location>
        <begin position="959"/>
        <end position="974"/>
    </location>
</feature>
<keyword evidence="13" id="KW-1185">Reference proteome</keyword>
<feature type="compositionally biased region" description="Low complexity" evidence="10">
    <location>
        <begin position="487"/>
        <end position="497"/>
    </location>
</feature>
<feature type="compositionally biased region" description="Basic residues" evidence="10">
    <location>
        <begin position="277"/>
        <end position="286"/>
    </location>
</feature>
<feature type="compositionally biased region" description="Polar residues" evidence="10">
    <location>
        <begin position="330"/>
        <end position="342"/>
    </location>
</feature>
<dbReference type="SMART" id="SM00525">
    <property type="entry name" value="FES"/>
    <property type="match status" value="1"/>
</dbReference>
<dbReference type="InParanoid" id="A0A2R6R7S9"/>
<keyword evidence="9" id="KW-0539">Nucleus</keyword>
<proteinExistence type="inferred from homology"/>
<feature type="compositionally biased region" description="Low complexity" evidence="10">
    <location>
        <begin position="862"/>
        <end position="878"/>
    </location>
</feature>
<dbReference type="InterPro" id="IPR028924">
    <property type="entry name" value="Perm-CXXC"/>
</dbReference>
<dbReference type="InterPro" id="IPR011257">
    <property type="entry name" value="DNA_glycosylase"/>
</dbReference>
<protein>
    <submittedName>
        <fullName evidence="12">Transcriptional activator DEMETER like</fullName>
    </submittedName>
</protein>
<accession>A0A2R6R7S9</accession>
<dbReference type="GO" id="GO:0019104">
    <property type="term" value="F:DNA N-glycosylase activity"/>
    <property type="evidence" value="ECO:0007669"/>
    <property type="project" value="InterPro"/>
</dbReference>
<dbReference type="GO" id="GO:0141166">
    <property type="term" value="P:chromosomal 5-methylcytosine DNA demethylation pathway"/>
    <property type="evidence" value="ECO:0007669"/>
    <property type="project" value="InterPro"/>
</dbReference>
<comment type="similarity">
    <text evidence="3">Belongs to the DNA glycosylase family. DEMETER subfamily.</text>
</comment>
<dbReference type="EMBL" id="NKQK01000008">
    <property type="protein sequence ID" value="PSS23614.1"/>
    <property type="molecule type" value="Genomic_DNA"/>
</dbReference>
<keyword evidence="6" id="KW-0408">Iron</keyword>
<evidence type="ECO:0000256" key="2">
    <source>
        <dbReference type="ARBA" id="ARBA00004123"/>
    </source>
</evidence>
<feature type="region of interest" description="Disordered" evidence="10">
    <location>
        <begin position="1415"/>
        <end position="1435"/>
    </location>
</feature>
<dbReference type="PANTHER" id="PTHR46213">
    <property type="entry name" value="TRANSCRIPTIONAL ACTIVATOR DEMETER"/>
    <property type="match status" value="1"/>
</dbReference>
<feature type="compositionally biased region" description="Basic residues" evidence="10">
    <location>
        <begin position="306"/>
        <end position="317"/>
    </location>
</feature>
<evidence type="ECO:0000256" key="9">
    <source>
        <dbReference type="ARBA" id="ARBA00023242"/>
    </source>
</evidence>
<organism evidence="12 13">
    <name type="scientific">Actinidia chinensis var. chinensis</name>
    <name type="common">Chinese soft-hair kiwi</name>
    <dbReference type="NCBI Taxonomy" id="1590841"/>
    <lineage>
        <taxon>Eukaryota</taxon>
        <taxon>Viridiplantae</taxon>
        <taxon>Streptophyta</taxon>
        <taxon>Embryophyta</taxon>
        <taxon>Tracheophyta</taxon>
        <taxon>Spermatophyta</taxon>
        <taxon>Magnoliopsida</taxon>
        <taxon>eudicotyledons</taxon>
        <taxon>Gunneridae</taxon>
        <taxon>Pentapetalae</taxon>
        <taxon>asterids</taxon>
        <taxon>Ericales</taxon>
        <taxon>Actinidiaceae</taxon>
        <taxon>Actinidia</taxon>
    </lineage>
</organism>
<dbReference type="InterPro" id="IPR003651">
    <property type="entry name" value="Endonuclease3_FeS-loop_motif"/>
</dbReference>
<evidence type="ECO:0000313" key="12">
    <source>
        <dbReference type="EMBL" id="PSS23614.1"/>
    </source>
</evidence>
<keyword evidence="8" id="KW-0238">DNA-binding</keyword>
<dbReference type="GO" id="GO:0003906">
    <property type="term" value="F:DNA-(apurinic or apyrimidinic site) endonuclease activity"/>
    <property type="evidence" value="ECO:0007669"/>
    <property type="project" value="UniProtKB-ARBA"/>
</dbReference>
<comment type="caution">
    <text evidence="12">The sequence shown here is derived from an EMBL/GenBank/DDBJ whole genome shotgun (WGS) entry which is preliminary data.</text>
</comment>
<evidence type="ECO:0000256" key="8">
    <source>
        <dbReference type="ARBA" id="ARBA00023125"/>
    </source>
</evidence>
<evidence type="ECO:0000256" key="3">
    <source>
        <dbReference type="ARBA" id="ARBA00005646"/>
    </source>
</evidence>
<dbReference type="OMA" id="HQVEMSN"/>
<evidence type="ECO:0000256" key="4">
    <source>
        <dbReference type="ARBA" id="ARBA00022485"/>
    </source>
</evidence>
<dbReference type="Proteomes" id="UP000241394">
    <property type="component" value="Chromosome LG8"/>
</dbReference>
<feature type="region of interest" description="Disordered" evidence="10">
    <location>
        <begin position="122"/>
        <end position="141"/>
    </location>
</feature>
<keyword evidence="7" id="KW-0411">Iron-sulfur</keyword>
<feature type="region of interest" description="Disordered" evidence="10">
    <location>
        <begin position="1"/>
        <end position="23"/>
    </location>
</feature>
<dbReference type="GO" id="GO:0003677">
    <property type="term" value="F:DNA binding"/>
    <property type="evidence" value="ECO:0007669"/>
    <property type="project" value="UniProtKB-KW"/>
</dbReference>
<sequence length="1705" mass="189928">MGKEESGSIPVSTTSEINFHTEPSIPQVKEFQIHSSWLPITPEKPILPRPRPICADKQENQQNHGNWFPGETQVHGIERCCDSSNSIDINTSFQNWEAALDSRVPFGSLMALADAAATSSHSENASTWQGNSNPPNSPFPSIYNTQFESNLWINSSCAPNIPLYGNSIPSRPIYDLNSLPSSLTDAFLSRDFASRFAPITPDQSKRAENKLANENPNSSSDKQENEVDTARVEVNKLHSDKEQQQLPKDLSSAAVSTQLAENHNPDKEDPESTPQQKPRRKKHRPKVVVEGKPKRTLKPVTPKPAGPKRKYVRKNGVKKTLGTPPAEVASENTDPKTAQSTRKSCRRALNFDLESPVGEESSSCKPESNENSESQAQNFCTRVESKSVVQQGQGMEVMVEKTQVGSAYDSTRFMSKEFEDYVSVPERQGPSPLNPTTTDPPIEEMKAQAQNERARGKCRIVFSDATHDKQGSTMQRVMNTDLSAPKSPNESNCSSSSACLTEEDRGRGLKRGYSCTINESNPSRTNLIGGQYNHVHEYLGVLPTNIYNHYELFGLHFPAIHKKKRTEKGHNSPTLPAAQYNSTSTSTKIASFMNAQEREQNFEYNLAFDQRGRMTKKRSKVPTRVRDFASLILGCKQWPALVAGGAPICGGMQVYENSHHPHTCMEALVAETRATMTTKKRTKRNSFARSMTAGDRRFSPWKGSVVDSVIGVFLTQNVSDHLSSSAFMSLAARFPLKSKTNDRPCFEESSSVCVKETEVCILDPEDTIEWHEGKSNRPACSKISMTLHEMDNVKIDISNSNELLGSSSGDVKSTNNLKCKSSDISGNDLETCHKSTANREVLQLTEDVAIFMGDKRQCTDVLSSQNSASSSQNSVDSSMAQTAERIGSLLQDNLEADTETRSNPNSLVGSSFMKLLQGFHNHKIGKVTSYKENGHTYVEGSECDTKHQNKDISDDSKASSRTTTPSNNHLQMTSDSRVLEIESFEMLGEESLFSDISKKNEENCASEQSGVTEESVNQATVQNIMAKSTQKAQKSSRENNHACSSLQGEVNKIFESQNRPVGKFKNNIQSEKTREPNCRIHQVVDAPNLSRENFDVTESTSVIHNNPKCTEHNAAESSLKDSGYLPGKVINGTNSDTSRVKRGRNGKQKQNTVEWDSLRLQAEAKGKRERTAGTMDSLDYEAVRCADVGEIADTIKERGMNNMLAERMKDFLNRLVREHGSIDLEWLRDVPPDQAKEYLLSMRGLGLKSVECVRLLTLHHLAFPVDTNVGRIAVRLGWVPLQPLPESLQLHLLELYPVLESIQKYLWPRLCKLDQRTLYELHYQMITFGKVFCTKSKPNCNACPMRGECRHFASAFASARLALPGPEEKSIVSVTESGRANQNPVGNPLQLPLPQADQLQVQSQINNCEPIIEVPATPEPPEPTVEVPATPEPEPQVPCSDIEDAFYEDPEEIPTIKLNIEELTQNLQNYMQHNMELQEAEMSKALVALTPEAASIPVPKLKNVSRLRTEHRVYELPDSHPLLEGLDKREPDDPCSYLLAIWTPGETATSIQPPESSCCSQEFGKFCGENTCFSCNSIREANSQTVRGTLLIPCRTAMRGSFPLNGTYFQVNEVFADHESSINPIDVPRAWIWNLPRRTVYFGTSIPTIFKGLSTESIQYCFWRGFVCVRGFDQKTRAPRPLLARLHFPASKLTRTRGKTDDKQE</sequence>
<evidence type="ECO:0000256" key="5">
    <source>
        <dbReference type="ARBA" id="ARBA00022723"/>
    </source>
</evidence>
<evidence type="ECO:0000256" key="7">
    <source>
        <dbReference type="ARBA" id="ARBA00023014"/>
    </source>
</evidence>
<dbReference type="GO" id="GO:0046872">
    <property type="term" value="F:metal ion binding"/>
    <property type="evidence" value="ECO:0007669"/>
    <property type="project" value="UniProtKB-KW"/>
</dbReference>
<dbReference type="FunFam" id="1.10.1670.10:FF:000004">
    <property type="entry name" value="DNA glycosylase/AP lyase ROS1"/>
    <property type="match status" value="1"/>
</dbReference>
<evidence type="ECO:0000256" key="10">
    <source>
        <dbReference type="SAM" id="MobiDB-lite"/>
    </source>
</evidence>
<dbReference type="GO" id="GO:0005634">
    <property type="term" value="C:nucleus"/>
    <property type="evidence" value="ECO:0007669"/>
    <property type="project" value="UniProtKB-SubCell"/>
</dbReference>
<gene>
    <name evidence="12" type="ORF">CEY00_Acc08438</name>
</gene>
<dbReference type="Pfam" id="PF15628">
    <property type="entry name" value="RRM_DME"/>
    <property type="match status" value="1"/>
</dbReference>
<dbReference type="SUPFAM" id="SSF48150">
    <property type="entry name" value="DNA-glycosylase"/>
    <property type="match status" value="1"/>
</dbReference>
<evidence type="ECO:0000256" key="6">
    <source>
        <dbReference type="ARBA" id="ARBA00023004"/>
    </source>
</evidence>
<evidence type="ECO:0000313" key="13">
    <source>
        <dbReference type="Proteomes" id="UP000241394"/>
    </source>
</evidence>
<feature type="compositionally biased region" description="Polar residues" evidence="10">
    <location>
        <begin position="9"/>
        <end position="18"/>
    </location>
</feature>
<feature type="compositionally biased region" description="Polar residues" evidence="10">
    <location>
        <begin position="360"/>
        <end position="376"/>
    </location>
</feature>
<feature type="domain" description="HhH-GPD" evidence="11">
    <location>
        <begin position="1162"/>
        <end position="1331"/>
    </location>
</feature>
<name>A0A2R6R7S9_ACTCC</name>